<name>A0A6N9Q792_9BACL</name>
<gene>
    <name evidence="1" type="ORF">ERL59_17630</name>
</gene>
<sequence length="170" mass="18570">MPTDKDTIHLGACKVTFDINGTPLVLDSTKGGVKFMYEETTKELNRDQTGDTPVDEVVIGRKVSLEVPMTRKDLEALALVLPGSEKVGTARVDVYANKVISLLDYAKTVTVEPLAENTTDDDMITIYNAAPRAKLNYTYDYNNELVTDVTFKGYPDADGKLVGFGDPTAV</sequence>
<reference evidence="1 2" key="1">
    <citation type="submission" date="2019-01" db="EMBL/GenBank/DDBJ databases">
        <title>Chengkuizengella sp. nov., isolated from deep-sea sediment of East Pacific Ocean.</title>
        <authorList>
            <person name="Yang J."/>
            <person name="Lai Q."/>
            <person name="Shao Z."/>
        </authorList>
    </citation>
    <scope>NUCLEOTIDE SEQUENCE [LARGE SCALE GENOMIC DNA]</scope>
    <source>
        <strain evidence="1 2">YPA3-1-1</strain>
    </source>
</reference>
<dbReference type="AlphaFoldDB" id="A0A6N9Q792"/>
<dbReference type="EMBL" id="SIJB01000041">
    <property type="protein sequence ID" value="NBI30775.1"/>
    <property type="molecule type" value="Genomic_DNA"/>
</dbReference>
<evidence type="ECO:0000313" key="2">
    <source>
        <dbReference type="Proteomes" id="UP000448943"/>
    </source>
</evidence>
<accession>A0A6N9Q792</accession>
<protein>
    <submittedName>
        <fullName evidence="1">Uncharacterized protein</fullName>
    </submittedName>
</protein>
<dbReference type="OrthoDB" id="2607278at2"/>
<evidence type="ECO:0000313" key="1">
    <source>
        <dbReference type="EMBL" id="NBI30775.1"/>
    </source>
</evidence>
<keyword evidence="2" id="KW-1185">Reference proteome</keyword>
<organism evidence="1 2">
    <name type="scientific">Chengkuizengella marina</name>
    <dbReference type="NCBI Taxonomy" id="2507566"/>
    <lineage>
        <taxon>Bacteria</taxon>
        <taxon>Bacillati</taxon>
        <taxon>Bacillota</taxon>
        <taxon>Bacilli</taxon>
        <taxon>Bacillales</taxon>
        <taxon>Paenibacillaceae</taxon>
        <taxon>Chengkuizengella</taxon>
    </lineage>
</organism>
<dbReference type="Proteomes" id="UP000448943">
    <property type="component" value="Unassembled WGS sequence"/>
</dbReference>
<proteinExistence type="predicted"/>
<comment type="caution">
    <text evidence="1">The sequence shown here is derived from an EMBL/GenBank/DDBJ whole genome shotgun (WGS) entry which is preliminary data.</text>
</comment>
<dbReference type="RefSeq" id="WP_160647586.1">
    <property type="nucleotide sequence ID" value="NZ_SIJB01000041.1"/>
</dbReference>